<dbReference type="Proteomes" id="UP000007802">
    <property type="component" value="Unassembled WGS sequence"/>
</dbReference>
<name>F2T5T3_AJEDA</name>
<dbReference type="EMBL" id="GG749410">
    <property type="protein sequence ID" value="EGE78596.2"/>
    <property type="molecule type" value="Genomic_DNA"/>
</dbReference>
<proteinExistence type="predicted"/>
<dbReference type="OrthoDB" id="10378118at2759"/>
<feature type="compositionally biased region" description="Polar residues" evidence="1">
    <location>
        <begin position="1"/>
        <end position="11"/>
    </location>
</feature>
<evidence type="ECO:0000313" key="2">
    <source>
        <dbReference type="EMBL" id="EGE78596.2"/>
    </source>
</evidence>
<accession>F2T5T3</accession>
<sequence>MSSFLSRTNTDGGEKVTPSEAESKKEVNPDCERNAFYTSKFKSLPSEFLCKITKAHVEVAQWRLGRADPGTRPPWWPESVDYADVDKLSEESMKSTDHFFFFFNVLDWPRMYADWQQVASSLTPTYFPTLGLKERSSRAHLNECRKYPTNAKP</sequence>
<protein>
    <submittedName>
        <fullName evidence="2">Uncharacterized protein</fullName>
    </submittedName>
</protein>
<feature type="region of interest" description="Disordered" evidence="1">
    <location>
        <begin position="1"/>
        <end position="28"/>
    </location>
</feature>
<reference evidence="2" key="1">
    <citation type="submission" date="2010-03" db="EMBL/GenBank/DDBJ databases">
        <title>Annotation of Blastomyces dermatitidis strain ATCC 18188.</title>
        <authorList>
            <consortium name="The Broad Institute Genome Sequencing Platform"/>
            <consortium name="Broad Institute Genome Sequencing Center for Infectious Disease."/>
            <person name="Cuomo C."/>
            <person name="Klein B."/>
            <person name="Sullivan T."/>
            <person name="Heitman J."/>
            <person name="Young S."/>
            <person name="Zeng Q."/>
            <person name="Gargeya S."/>
            <person name="Alvarado L."/>
            <person name="Berlin A.M."/>
            <person name="Chapman S.B."/>
            <person name="Chen Z."/>
            <person name="Freedman E."/>
            <person name="Gellesch M."/>
            <person name="Goldberg J."/>
            <person name="Griggs A."/>
            <person name="Gujja S."/>
            <person name="Heilman E."/>
            <person name="Heiman D."/>
            <person name="Howarth C."/>
            <person name="Mehta T."/>
            <person name="Neiman D."/>
            <person name="Pearson M."/>
            <person name="Roberts A."/>
            <person name="Saif S."/>
            <person name="Shea T."/>
            <person name="Shenoy N."/>
            <person name="Sisk P."/>
            <person name="Stolte C."/>
            <person name="Sykes S."/>
            <person name="White J."/>
            <person name="Yandava C."/>
            <person name="Haas B."/>
            <person name="Nusbaum C."/>
            <person name="Birren B."/>
        </authorList>
    </citation>
    <scope>NUCLEOTIDE SEQUENCE [LARGE SCALE GENOMIC DNA]</scope>
    <source>
        <strain evidence="2">ATCC 18188</strain>
    </source>
</reference>
<dbReference type="AlphaFoldDB" id="F2T5T3"/>
<gene>
    <name evidence="2" type="ORF">BDDG_01533</name>
</gene>
<organism evidence="2">
    <name type="scientific">Ajellomyces dermatitidis (strain ATCC 18188 / CBS 674.68)</name>
    <name type="common">Blastomyces dermatitidis</name>
    <dbReference type="NCBI Taxonomy" id="653446"/>
    <lineage>
        <taxon>Eukaryota</taxon>
        <taxon>Fungi</taxon>
        <taxon>Dikarya</taxon>
        <taxon>Ascomycota</taxon>
        <taxon>Pezizomycotina</taxon>
        <taxon>Eurotiomycetes</taxon>
        <taxon>Eurotiomycetidae</taxon>
        <taxon>Onygenales</taxon>
        <taxon>Ajellomycetaceae</taxon>
        <taxon>Blastomyces</taxon>
    </lineage>
</organism>
<evidence type="ECO:0000256" key="1">
    <source>
        <dbReference type="SAM" id="MobiDB-lite"/>
    </source>
</evidence>
<dbReference type="HOGENOM" id="CLU_1815300_0_0_1"/>